<organism evidence="2 3">
    <name type="scientific">Phialemonium atrogriseum</name>
    <dbReference type="NCBI Taxonomy" id="1093897"/>
    <lineage>
        <taxon>Eukaryota</taxon>
        <taxon>Fungi</taxon>
        <taxon>Dikarya</taxon>
        <taxon>Ascomycota</taxon>
        <taxon>Pezizomycotina</taxon>
        <taxon>Sordariomycetes</taxon>
        <taxon>Sordariomycetidae</taxon>
        <taxon>Cephalothecales</taxon>
        <taxon>Cephalothecaceae</taxon>
        <taxon>Phialemonium</taxon>
    </lineage>
</organism>
<evidence type="ECO:0000313" key="2">
    <source>
        <dbReference type="EMBL" id="KAK1763475.1"/>
    </source>
</evidence>
<reference evidence="2" key="1">
    <citation type="submission" date="2023-06" db="EMBL/GenBank/DDBJ databases">
        <title>Genome-scale phylogeny and comparative genomics of the fungal order Sordariales.</title>
        <authorList>
            <consortium name="Lawrence Berkeley National Laboratory"/>
            <person name="Hensen N."/>
            <person name="Bonometti L."/>
            <person name="Westerberg I."/>
            <person name="Brannstrom I.O."/>
            <person name="Guillou S."/>
            <person name="Cros-Aarteil S."/>
            <person name="Calhoun S."/>
            <person name="Haridas S."/>
            <person name="Kuo A."/>
            <person name="Mondo S."/>
            <person name="Pangilinan J."/>
            <person name="Riley R."/>
            <person name="Labutti K."/>
            <person name="Andreopoulos B."/>
            <person name="Lipzen A."/>
            <person name="Chen C."/>
            <person name="Yanf M."/>
            <person name="Daum C."/>
            <person name="Ng V."/>
            <person name="Clum A."/>
            <person name="Steindorff A."/>
            <person name="Ohm R."/>
            <person name="Martin F."/>
            <person name="Silar P."/>
            <person name="Natvig D."/>
            <person name="Lalanne C."/>
            <person name="Gautier V."/>
            <person name="Ament-Velasquez S.L."/>
            <person name="Kruys A."/>
            <person name="Hutchinson M.I."/>
            <person name="Powell A.J."/>
            <person name="Barry K."/>
            <person name="Miller A.N."/>
            <person name="Grigoriev I.V."/>
            <person name="Debuchy R."/>
            <person name="Gladieux P."/>
            <person name="Thoren M.H."/>
            <person name="Johannesson H."/>
        </authorList>
    </citation>
    <scope>NUCLEOTIDE SEQUENCE</scope>
    <source>
        <strain evidence="2">8032-3</strain>
    </source>
</reference>
<dbReference type="AlphaFoldDB" id="A0AAJ0BS46"/>
<proteinExistence type="predicted"/>
<keyword evidence="3" id="KW-1185">Reference proteome</keyword>
<evidence type="ECO:0000256" key="1">
    <source>
        <dbReference type="SAM" id="MobiDB-lite"/>
    </source>
</evidence>
<gene>
    <name evidence="2" type="ORF">QBC33DRAFT_622894</name>
</gene>
<dbReference type="Proteomes" id="UP001244011">
    <property type="component" value="Unassembled WGS sequence"/>
</dbReference>
<name>A0AAJ0BS46_9PEZI</name>
<sequence>MKGRGLPPIKAPTLAPSLCISKAPKKIGAVSHPVEYLLGRRKRPLLDANVEMLWNLTFSRTGRYPHVRGLSRQMQGTRSEEVDGTCHQLPSSHCESLGPRPPSVDMPTVPYYDQIHSLGGTCLDLVDKHPIAVPRIPNALIDYASILISNPRPAKLLKKVLPRIKLQVSDSSVFQILPVIVQGSATSLAASSVSVKPSSVSVKPSSVSVKPTGGVYGMHVRQRRCSEVRISVRWEQRAGPTLGRPRQKTRRCGHALKDRPTAKHDDGEWQALPEDIRVSVYKQPPITFPDLKDLTIRILTAVVDGKLPGSRSFPYREEIQAHGGVDLVADDLLRLMRPEVKDLQGQRVTREALDSIRLNQHEPWPTHIGYLDYVTDDRNDEYIRPYSGQTNKGPRRIIVQHAQSILLNKSNSLHYFVIWVGNGHRQANFIMLWSALPQDWNDWMQLRFNMLEAIFCSAFQSHHGCLALPDELPDHANLGCGLNMISPLMQSAKTSELKKLRHVGALGNSKDPQIQACQSHRARTQNERLRVRPQTPWTRGAYEDALQQAVGPDLFPAIKESLEAPIKEPQSEPRYLDPRMFCGNLSAPVGFVLDYGITARETDIGHPHPNESSQPTVKLPWALEGSGLEDTNVLVWTFDFELFSGLPPADLSTSQASDSSVIHKWHRAILDPSQLNIVLLCGPRAESNILAVEECKQRYTLTIRGFTYRLYIGGGNTAKRLYIRCPELPLQSWSVDMYHAGRVAEAIKFATMMAGLKNPSAPYFVEGSTVLGFILRRSRFERLGCPKMTAETLDPGLRIWLARKGFPEDDGPPRKSPGQPRDPGSNNRQPPYDTICQAAKLFCQEQLQQREAGFEKRKEEVLDSTISDSSLEPGGKPAKRHCPDERAAIDSTTTHEPTPSTPPRELITTVSDFVALPTDMPALLTNVVELASEQKNDFLAALSQQASSGDLEQLDCAMTVSDFPVSDLKYLAPLMGLDDGSVTTAENTGIDDASLEDQDLAVPSPFQLRQALFQPPRKNRGGPLKKVTDWHKERGNFLEKKYAFNVADKNGQGYIKRISICYCFIFIPPDLDAGDGKLHVSIEACEEPDRHPEAYAEGATDADIAKRLAFKVTGHDSKGNEFEFFPKIRGDDAVFRVNSFADILLLGKSRDAIADTPRRYLFYRRGTAPRGMEKFEGGGFTSRVA</sequence>
<feature type="region of interest" description="Disordered" evidence="1">
    <location>
        <begin position="854"/>
        <end position="883"/>
    </location>
</feature>
<protein>
    <submittedName>
        <fullName evidence="2">Uncharacterized protein</fullName>
    </submittedName>
</protein>
<dbReference type="RefSeq" id="XP_060279688.1">
    <property type="nucleotide sequence ID" value="XM_060432861.1"/>
</dbReference>
<dbReference type="GeneID" id="85316048"/>
<evidence type="ECO:0000313" key="3">
    <source>
        <dbReference type="Proteomes" id="UP001244011"/>
    </source>
</evidence>
<accession>A0AAJ0BS46</accession>
<feature type="region of interest" description="Disordered" evidence="1">
    <location>
        <begin position="804"/>
        <end position="831"/>
    </location>
</feature>
<dbReference type="EMBL" id="MU839027">
    <property type="protein sequence ID" value="KAK1763475.1"/>
    <property type="molecule type" value="Genomic_DNA"/>
</dbReference>
<comment type="caution">
    <text evidence="2">The sequence shown here is derived from an EMBL/GenBank/DDBJ whole genome shotgun (WGS) entry which is preliminary data.</text>
</comment>